<dbReference type="RefSeq" id="WP_311545280.1">
    <property type="nucleotide sequence ID" value="NZ_JAVREK010000010.1"/>
</dbReference>
<dbReference type="InterPro" id="IPR000073">
    <property type="entry name" value="AB_hydrolase_1"/>
</dbReference>
<evidence type="ECO:0000313" key="2">
    <source>
        <dbReference type="EMBL" id="MDT0302805.1"/>
    </source>
</evidence>
<name>A0ABU2KU76_9ACTN</name>
<dbReference type="InterPro" id="IPR000639">
    <property type="entry name" value="Epox_hydrolase-like"/>
</dbReference>
<dbReference type="Pfam" id="PF00561">
    <property type="entry name" value="Abhydrolase_1"/>
    <property type="match status" value="1"/>
</dbReference>
<dbReference type="SUPFAM" id="SSF53474">
    <property type="entry name" value="alpha/beta-Hydrolases"/>
    <property type="match status" value="1"/>
</dbReference>
<evidence type="ECO:0000313" key="3">
    <source>
        <dbReference type="Proteomes" id="UP001183226"/>
    </source>
</evidence>
<dbReference type="PANTHER" id="PTHR43194">
    <property type="entry name" value="HYDROLASE ALPHA/BETA FOLD FAMILY"/>
    <property type="match status" value="1"/>
</dbReference>
<comment type="caution">
    <text evidence="2">The sequence shown here is derived from an EMBL/GenBank/DDBJ whole genome shotgun (WGS) entry which is preliminary data.</text>
</comment>
<keyword evidence="2" id="KW-0378">Hydrolase</keyword>
<dbReference type="PRINTS" id="PR00412">
    <property type="entry name" value="EPOXHYDRLASE"/>
</dbReference>
<sequence length="289" mass="30161">MPIPAGTGAPVPNPPVCAAWGLPERIAVSGGTVAAGVFGQGPPVVLVHGTPAWSYLWRGVARRLAEHRTVYLWDMLGFGDSHPAAGVAPTIARQAAVLAELVEHWGLEAPALVGHDIGGGVVARAHLVEGVPASALALVDAAVLGPWNTPFTDHQQRHAEAYRTMPADVFADLAALRLRSATRAPLPEEAVAAYLAPWAGQSGQRRWLDQVAAVSHEDTREAVRRLGSVAVPTLVLWGGQDAWLPPETGERLAAAIPGARLRTVADAGHFLPEDAPEDAAAALLAHAGI</sequence>
<organism evidence="2 3">
    <name type="scientific">Streptomonospora wellingtoniae</name>
    <dbReference type="NCBI Taxonomy" id="3075544"/>
    <lineage>
        <taxon>Bacteria</taxon>
        <taxon>Bacillati</taxon>
        <taxon>Actinomycetota</taxon>
        <taxon>Actinomycetes</taxon>
        <taxon>Streptosporangiales</taxon>
        <taxon>Nocardiopsidaceae</taxon>
        <taxon>Streptomonospora</taxon>
    </lineage>
</organism>
<dbReference type="GO" id="GO:0016787">
    <property type="term" value="F:hydrolase activity"/>
    <property type="evidence" value="ECO:0007669"/>
    <property type="project" value="UniProtKB-KW"/>
</dbReference>
<dbReference type="PRINTS" id="PR00111">
    <property type="entry name" value="ABHYDROLASE"/>
</dbReference>
<accession>A0ABU2KU76</accession>
<keyword evidence="3" id="KW-1185">Reference proteome</keyword>
<gene>
    <name evidence="2" type="ORF">RM446_11845</name>
</gene>
<dbReference type="Proteomes" id="UP001183226">
    <property type="component" value="Unassembled WGS sequence"/>
</dbReference>
<dbReference type="PANTHER" id="PTHR43194:SF5">
    <property type="entry name" value="PIMELOYL-[ACYL-CARRIER PROTEIN] METHYL ESTER ESTERASE"/>
    <property type="match status" value="1"/>
</dbReference>
<dbReference type="Gene3D" id="3.40.50.1820">
    <property type="entry name" value="alpha/beta hydrolase"/>
    <property type="match status" value="1"/>
</dbReference>
<dbReference type="InterPro" id="IPR029058">
    <property type="entry name" value="AB_hydrolase_fold"/>
</dbReference>
<evidence type="ECO:0000259" key="1">
    <source>
        <dbReference type="Pfam" id="PF00561"/>
    </source>
</evidence>
<proteinExistence type="predicted"/>
<protein>
    <submittedName>
        <fullName evidence="2">Alpha/beta hydrolase</fullName>
    </submittedName>
</protein>
<dbReference type="EMBL" id="JAVREK010000010">
    <property type="protein sequence ID" value="MDT0302805.1"/>
    <property type="molecule type" value="Genomic_DNA"/>
</dbReference>
<feature type="domain" description="AB hydrolase-1" evidence="1">
    <location>
        <begin position="42"/>
        <end position="276"/>
    </location>
</feature>
<dbReference type="InterPro" id="IPR050228">
    <property type="entry name" value="Carboxylesterase_BioH"/>
</dbReference>
<reference evidence="3" key="1">
    <citation type="submission" date="2023-07" db="EMBL/GenBank/DDBJ databases">
        <title>30 novel species of actinomycetes from the DSMZ collection.</title>
        <authorList>
            <person name="Nouioui I."/>
        </authorList>
    </citation>
    <scope>NUCLEOTIDE SEQUENCE [LARGE SCALE GENOMIC DNA]</scope>
    <source>
        <strain evidence="3">DSM 45055</strain>
    </source>
</reference>